<dbReference type="OrthoDB" id="959906at2"/>
<evidence type="ECO:0000313" key="2">
    <source>
        <dbReference type="EMBL" id="AKD56175.1"/>
    </source>
</evidence>
<name>A0A0E3ZX55_9BACT</name>
<accession>A0A0E3ZX55</accession>
<keyword evidence="3" id="KW-1185">Reference proteome</keyword>
<feature type="signal peptide" evidence="1">
    <location>
        <begin position="1"/>
        <end position="19"/>
    </location>
</feature>
<keyword evidence="1" id="KW-0732">Signal</keyword>
<dbReference type="STRING" id="1379870.SD10_15990"/>
<gene>
    <name evidence="2" type="ORF">SD10_15990</name>
</gene>
<dbReference type="HOGENOM" id="CLU_2071655_0_0_10"/>
<evidence type="ECO:0000256" key="1">
    <source>
        <dbReference type="SAM" id="SignalP"/>
    </source>
</evidence>
<sequence length="118" mass="12735">MKKILLLMVGLVASSASFATTNERNKPVATASILGNDKVKLVVAPQPANATLALNDEQGHVLYSSKVNLRDGFQQKFDISNLANGVYQLSVAVGNERTVQSFTVMQVPGYHMVSLQTK</sequence>
<reference evidence="2 3" key="1">
    <citation type="journal article" date="2014" name="Curr. Microbiol.">
        <title>Spirosoma radiotolerans sp. nov., a gamma-radiation-resistant bacterium isolated from gamma ray-irradiated soil.</title>
        <authorList>
            <person name="Lee J.J."/>
            <person name="Srinivasan S."/>
            <person name="Lim S."/>
            <person name="Joe M."/>
            <person name="Im S."/>
            <person name="Bae S.I."/>
            <person name="Park K.R."/>
            <person name="Han J.H."/>
            <person name="Park S.H."/>
            <person name="Joo B.M."/>
            <person name="Park S.J."/>
            <person name="Kim M.K."/>
        </authorList>
    </citation>
    <scope>NUCLEOTIDE SEQUENCE [LARGE SCALE GENOMIC DNA]</scope>
    <source>
        <strain evidence="2 3">DG5A</strain>
    </source>
</reference>
<evidence type="ECO:0008006" key="4">
    <source>
        <dbReference type="Google" id="ProtNLM"/>
    </source>
</evidence>
<evidence type="ECO:0000313" key="3">
    <source>
        <dbReference type="Proteomes" id="UP000033054"/>
    </source>
</evidence>
<organism evidence="2 3">
    <name type="scientific">Spirosoma radiotolerans</name>
    <dbReference type="NCBI Taxonomy" id="1379870"/>
    <lineage>
        <taxon>Bacteria</taxon>
        <taxon>Pseudomonadati</taxon>
        <taxon>Bacteroidota</taxon>
        <taxon>Cytophagia</taxon>
        <taxon>Cytophagales</taxon>
        <taxon>Cytophagaceae</taxon>
        <taxon>Spirosoma</taxon>
    </lineage>
</organism>
<dbReference type="PATRIC" id="fig|1379870.5.peg.3476"/>
<dbReference type="EMBL" id="CP010429">
    <property type="protein sequence ID" value="AKD56175.1"/>
    <property type="molecule type" value="Genomic_DNA"/>
</dbReference>
<proteinExistence type="predicted"/>
<dbReference type="RefSeq" id="WP_046575006.1">
    <property type="nucleotide sequence ID" value="NZ_CP010429.1"/>
</dbReference>
<feature type="chain" id="PRO_5002417393" description="Secretion system C-terminal sorting domain-containing protein" evidence="1">
    <location>
        <begin position="20"/>
        <end position="118"/>
    </location>
</feature>
<dbReference type="Proteomes" id="UP000033054">
    <property type="component" value="Chromosome"/>
</dbReference>
<protein>
    <recommendedName>
        <fullName evidence="4">Secretion system C-terminal sorting domain-containing protein</fullName>
    </recommendedName>
</protein>
<dbReference type="AlphaFoldDB" id="A0A0E3ZX55"/>
<dbReference type="KEGG" id="srd:SD10_15990"/>